<feature type="compositionally biased region" description="Polar residues" evidence="6">
    <location>
        <begin position="295"/>
        <end position="312"/>
    </location>
</feature>
<feature type="compositionally biased region" description="Polar residues" evidence="6">
    <location>
        <begin position="278"/>
        <end position="288"/>
    </location>
</feature>
<evidence type="ECO:0000313" key="9">
    <source>
        <dbReference type="Proteomes" id="UP000481153"/>
    </source>
</evidence>
<feature type="region of interest" description="Disordered" evidence="6">
    <location>
        <begin position="275"/>
        <end position="314"/>
    </location>
</feature>
<dbReference type="VEuPathDB" id="FungiDB:AeMF1_016601"/>
<evidence type="ECO:0000256" key="1">
    <source>
        <dbReference type="ARBA" id="ARBA00004123"/>
    </source>
</evidence>
<name>A0A6G0XR20_9STRA</name>
<dbReference type="InterPro" id="IPR003511">
    <property type="entry name" value="HORMA_dom"/>
</dbReference>
<sequence>MKSSQAGKIRIALKPSIHATPTMNPRTPASTKITETQSISVIKNMIRVSVSEICYLRNLFPEEVFKERVYADMHIKCLAPVEGSRDPVMRDAYCVTQWLEAGMFEAMDKKYLAQSVFCIYAVGKNKTPENLLESYTYKFKNSSEGSQLSTSFTGTHPVDSRPENVKSQAIQMIRNLVSITNTLEPLPKNRFVTMKMTYNDSCPSGWQPKYFKAVTDELGETFGKPTLKLDVGQMATPFHSISMKLEAAEDAFSTENGDVALGDVVEPLSEMNIDSIEPNLSNELNRSNTTDEDISTSQANPALPNTNTQSFQRDLRSPAVMKDSLIRFCVQFETVAPARVEEAFGLDSIMVKKYLDELCGDNVFVEGNNSEYRVCAHQSQFFYEAINLVHGKMRRHISVHTLAKCLSWSMYFAKSVLMRMHNEKLIDMEQEVAFDGYKVIIDEANRPLIRKAIQAVADKLSTTKTPKKIPLSTAPKKHSIAGCANMPILQSNQAAKKRRILLNKVTATPVSIPR</sequence>
<evidence type="ECO:0000256" key="2">
    <source>
        <dbReference type="ARBA" id="ARBA00004286"/>
    </source>
</evidence>
<dbReference type="Proteomes" id="UP000481153">
    <property type="component" value="Unassembled WGS sequence"/>
</dbReference>
<dbReference type="Pfam" id="PF02301">
    <property type="entry name" value="HORMA"/>
    <property type="match status" value="1"/>
</dbReference>
<gene>
    <name evidence="8" type="ORF">Ae201684_002460</name>
</gene>
<evidence type="ECO:0000313" key="8">
    <source>
        <dbReference type="EMBL" id="KAF0742761.1"/>
    </source>
</evidence>
<dbReference type="PANTHER" id="PTHR48225:SF7">
    <property type="entry name" value="MEIOSIS-SPECIFIC PROTEIN HOP1"/>
    <property type="match status" value="1"/>
</dbReference>
<dbReference type="GO" id="GO:0005694">
    <property type="term" value="C:chromosome"/>
    <property type="evidence" value="ECO:0007669"/>
    <property type="project" value="UniProtKB-SubCell"/>
</dbReference>
<evidence type="ECO:0000256" key="4">
    <source>
        <dbReference type="ARBA" id="ARBA00023242"/>
    </source>
</evidence>
<dbReference type="InterPro" id="IPR051294">
    <property type="entry name" value="HORMA_MeioticProgression"/>
</dbReference>
<evidence type="ECO:0000256" key="3">
    <source>
        <dbReference type="ARBA" id="ARBA00022454"/>
    </source>
</evidence>
<evidence type="ECO:0000256" key="5">
    <source>
        <dbReference type="ARBA" id="ARBA00023254"/>
    </source>
</evidence>
<organism evidence="8 9">
    <name type="scientific">Aphanomyces euteiches</name>
    <dbReference type="NCBI Taxonomy" id="100861"/>
    <lineage>
        <taxon>Eukaryota</taxon>
        <taxon>Sar</taxon>
        <taxon>Stramenopiles</taxon>
        <taxon>Oomycota</taxon>
        <taxon>Saprolegniomycetes</taxon>
        <taxon>Saprolegniales</taxon>
        <taxon>Verrucalvaceae</taxon>
        <taxon>Aphanomyces</taxon>
    </lineage>
</organism>
<evidence type="ECO:0000259" key="7">
    <source>
        <dbReference type="PROSITE" id="PS50815"/>
    </source>
</evidence>
<dbReference type="SUPFAM" id="SSF56019">
    <property type="entry name" value="The spindle assembly checkpoint protein mad2"/>
    <property type="match status" value="1"/>
</dbReference>
<dbReference type="PROSITE" id="PS50815">
    <property type="entry name" value="HORMA"/>
    <property type="match status" value="1"/>
</dbReference>
<comment type="caution">
    <text evidence="8">The sequence shown here is derived from an EMBL/GenBank/DDBJ whole genome shotgun (WGS) entry which is preliminary data.</text>
</comment>
<dbReference type="EMBL" id="VJMJ01000025">
    <property type="protein sequence ID" value="KAF0742761.1"/>
    <property type="molecule type" value="Genomic_DNA"/>
</dbReference>
<dbReference type="InterPro" id="IPR036570">
    <property type="entry name" value="HORMA_dom_sf"/>
</dbReference>
<keyword evidence="9" id="KW-1185">Reference proteome</keyword>
<evidence type="ECO:0000256" key="6">
    <source>
        <dbReference type="SAM" id="MobiDB-lite"/>
    </source>
</evidence>
<reference evidence="8 9" key="1">
    <citation type="submission" date="2019-07" db="EMBL/GenBank/DDBJ databases">
        <title>Genomics analysis of Aphanomyces spp. identifies a new class of oomycete effector associated with host adaptation.</title>
        <authorList>
            <person name="Gaulin E."/>
        </authorList>
    </citation>
    <scope>NUCLEOTIDE SEQUENCE [LARGE SCALE GENOMIC DNA]</scope>
    <source>
        <strain evidence="8 9">ATCC 201684</strain>
    </source>
</reference>
<dbReference type="GO" id="GO:0005634">
    <property type="term" value="C:nucleus"/>
    <property type="evidence" value="ECO:0007669"/>
    <property type="project" value="UniProtKB-SubCell"/>
</dbReference>
<protein>
    <recommendedName>
        <fullName evidence="7">HORMA domain-containing protein</fullName>
    </recommendedName>
</protein>
<dbReference type="Gene3D" id="3.30.900.10">
    <property type="entry name" value="HORMA domain"/>
    <property type="match status" value="1"/>
</dbReference>
<keyword evidence="4" id="KW-0539">Nucleus</keyword>
<keyword evidence="5" id="KW-0469">Meiosis</keyword>
<dbReference type="PANTHER" id="PTHR48225">
    <property type="entry name" value="HORMA DOMAIN-CONTAINING PROTEIN 1"/>
    <property type="match status" value="1"/>
</dbReference>
<accession>A0A6G0XR20</accession>
<feature type="domain" description="HORMA" evidence="7">
    <location>
        <begin position="36"/>
        <end position="245"/>
    </location>
</feature>
<dbReference type="AlphaFoldDB" id="A0A6G0XR20"/>
<dbReference type="GO" id="GO:0051321">
    <property type="term" value="P:meiotic cell cycle"/>
    <property type="evidence" value="ECO:0007669"/>
    <property type="project" value="UniProtKB-KW"/>
</dbReference>
<keyword evidence="3" id="KW-0158">Chromosome</keyword>
<proteinExistence type="predicted"/>
<comment type="subcellular location">
    <subcellularLocation>
        <location evidence="2">Chromosome</location>
    </subcellularLocation>
    <subcellularLocation>
        <location evidence="1">Nucleus</location>
    </subcellularLocation>
</comment>